<keyword evidence="2" id="KW-0812">Transmembrane</keyword>
<feature type="transmembrane region" description="Helical" evidence="2">
    <location>
        <begin position="83"/>
        <end position="102"/>
    </location>
</feature>
<gene>
    <name evidence="3" type="ORF">SAMN05216167_102156</name>
</gene>
<proteinExistence type="predicted"/>
<dbReference type="AlphaFoldDB" id="A0A1I1L7A0"/>
<feature type="transmembrane region" description="Helical" evidence="2">
    <location>
        <begin position="315"/>
        <end position="337"/>
    </location>
</feature>
<dbReference type="OrthoDB" id="660047at2"/>
<evidence type="ECO:0000313" key="3">
    <source>
        <dbReference type="EMBL" id="SFC68871.1"/>
    </source>
</evidence>
<evidence type="ECO:0000256" key="2">
    <source>
        <dbReference type="SAM" id="Phobius"/>
    </source>
</evidence>
<feature type="transmembrane region" description="Helical" evidence="2">
    <location>
        <begin position="186"/>
        <end position="206"/>
    </location>
</feature>
<feature type="transmembrane region" description="Helical" evidence="2">
    <location>
        <begin position="54"/>
        <end position="77"/>
    </location>
</feature>
<feature type="transmembrane region" description="Helical" evidence="2">
    <location>
        <begin position="114"/>
        <end position="132"/>
    </location>
</feature>
<keyword evidence="4" id="KW-1185">Reference proteome</keyword>
<evidence type="ECO:0000313" key="4">
    <source>
        <dbReference type="Proteomes" id="UP000198598"/>
    </source>
</evidence>
<feature type="compositionally biased region" description="Gly residues" evidence="1">
    <location>
        <begin position="387"/>
        <end position="401"/>
    </location>
</feature>
<dbReference type="EMBL" id="FOLQ01000002">
    <property type="protein sequence ID" value="SFC68871.1"/>
    <property type="molecule type" value="Genomic_DNA"/>
</dbReference>
<protein>
    <recommendedName>
        <fullName evidence="5">DUF2157 domain-containing protein</fullName>
    </recommendedName>
</protein>
<sequence length="401" mass="44315">MKAYNEQWIYNREILGQAARWHRQRLLTDEQLVAVQKAYPVEFRQTNGFIEIGLFLFTAVAILACYLLPASIFSTLLSDQTTYGIFNIVFGIGVGIVGHVLINRRLLYRNGIDNAFVVTLTGFLAFGLNQLFPNGLSLATHCLITLPLLLLVLWYYGDTLIAFFTLATLYTYVFDSILKVSGGKNMLPFVMMGISLLIYTATKQIINRNPKQLYYADPLNLAQWISLIVLAASGNYYVVRELNGVLLKTSILRSHAAVAPEISLAWLFWLLTFLIPTIYLWQGVAKRNRMLIILGMLGLIAAFMTVHEYHALVPLNVALTIGGLVLIGLSILGIQYLRTATADRSTSSFTDDPDDDSPNEFFTNAASVVAIQAAGTTSPAPRDDVRFGGGEFGGAGSEGKY</sequence>
<feature type="region of interest" description="Disordered" evidence="1">
    <location>
        <begin position="375"/>
        <end position="401"/>
    </location>
</feature>
<evidence type="ECO:0008006" key="5">
    <source>
        <dbReference type="Google" id="ProtNLM"/>
    </source>
</evidence>
<keyword evidence="2" id="KW-0472">Membrane</keyword>
<evidence type="ECO:0000256" key="1">
    <source>
        <dbReference type="SAM" id="MobiDB-lite"/>
    </source>
</evidence>
<dbReference type="STRING" id="662367.SAMN05216167_102156"/>
<dbReference type="RefSeq" id="WP_093823948.1">
    <property type="nucleotide sequence ID" value="NZ_FOLQ01000002.1"/>
</dbReference>
<dbReference type="Proteomes" id="UP000198598">
    <property type="component" value="Unassembled WGS sequence"/>
</dbReference>
<feature type="transmembrane region" description="Helical" evidence="2">
    <location>
        <begin position="258"/>
        <end position="279"/>
    </location>
</feature>
<organism evidence="3 4">
    <name type="scientific">Spirosoma endophyticum</name>
    <dbReference type="NCBI Taxonomy" id="662367"/>
    <lineage>
        <taxon>Bacteria</taxon>
        <taxon>Pseudomonadati</taxon>
        <taxon>Bacteroidota</taxon>
        <taxon>Cytophagia</taxon>
        <taxon>Cytophagales</taxon>
        <taxon>Cytophagaceae</taxon>
        <taxon>Spirosoma</taxon>
    </lineage>
</organism>
<keyword evidence="2" id="KW-1133">Transmembrane helix</keyword>
<name>A0A1I1L7A0_9BACT</name>
<reference evidence="3 4" key="1">
    <citation type="submission" date="2016-10" db="EMBL/GenBank/DDBJ databases">
        <authorList>
            <person name="de Groot N.N."/>
        </authorList>
    </citation>
    <scope>NUCLEOTIDE SEQUENCE [LARGE SCALE GENOMIC DNA]</scope>
    <source>
        <strain evidence="3 4">DSM 26130</strain>
    </source>
</reference>
<feature type="transmembrane region" description="Helical" evidence="2">
    <location>
        <begin position="161"/>
        <end position="180"/>
    </location>
</feature>
<accession>A0A1I1L7A0</accession>
<feature type="transmembrane region" description="Helical" evidence="2">
    <location>
        <begin position="291"/>
        <end position="309"/>
    </location>
</feature>